<keyword evidence="12 15" id="KW-0472">Membrane</keyword>
<comment type="cofactor">
    <cofactor evidence="1">
        <name>Ca(2+)</name>
        <dbReference type="ChEBI" id="CHEBI:29108"/>
    </cofactor>
</comment>
<sequence length="960" mass="109071">MPALYTLWNTKLEKRWNVGSDDFVLPTIVAIAVRLVGFVLVVGVLVYLYVAPLGCNDLALETPPWLYGTLFATLLLEFAVVINDAIIMSKSCRGRIDHSQEPSPEEQVQFDMYDGPTPRKHRWPDPDSTSPRRPLKFYLFFRFLLFLLEIVLSGLYGYACWSPMITDQILECEKFQGPVYFARGVAVTWWIVIIISCIMWSIFLDPIGICGPGLLDQLDFLDEEEEIIDPSVHRTFKFHRARISSTKIQRRFKTLFCCCLGLARHRERGVALEDAAQVMQSIFNDVDLVGSDLVAGLILLNRDQKRKIRNNECLVSDCKKHIFRQMSTRSEEDLIPEGYDSSGNRSLHQVSHPAFDKELKDYIVLDDLMHFCHYALGVYGWPLYLYENLDCGTGCCGLTACCRLTAKTCGGCYCRRLSKRRANGDVMADNLCFCGFASVQLMSPDQSLRKDDIKHLTFENEYFECPYLLCVDHAMKAVVVCVRGTLSFKDVLTDITVSVKKLTKEDVGDKFNVPGAYVHRGMYRTAKGIRDQLLSPDKPILTNTLGDYEKDHYRLVIVGHSLGAGVASILAILLKDYFPDLICYAYSPPGCVFSFPLVQYSKDFITSVVIGNDMVARLSIRALHYMKREIEALLKKCKKPKHQVIFQPRYCDRLCGMCTREVEDPSVSMVDIEHKLSREDSEEEEMREPMSLPPRPALNRADSIISWACCGKKHLKAPKKPAVKKVTRRQRVPTFAPGSILHLTVKQKQKPSCLGPCYVLKVTPEWIHSEDLGVIIADRGMIEDHMPTRVMEVLRTYHREVSVQTGLVFTKDVVSAERRKTTNDEIRNLIQKRSYFDLPVRGRLDSDGKSWRRAMQAGEDEPDGAVEGIDEENDERVRVMMDEPVESSAEDELLPSSPDTANRLYKGTAIDIEENQLTHAEQQNELIASNDRDDPEEIELTVERYGGEGYTELAPTETLL</sequence>
<evidence type="ECO:0000313" key="18">
    <source>
        <dbReference type="Proteomes" id="UP001174909"/>
    </source>
</evidence>
<dbReference type="GO" id="GO:0046340">
    <property type="term" value="P:diacylglycerol catabolic process"/>
    <property type="evidence" value="ECO:0007669"/>
    <property type="project" value="TreeGrafter"/>
</dbReference>
<evidence type="ECO:0000256" key="6">
    <source>
        <dbReference type="ARBA" id="ARBA00022723"/>
    </source>
</evidence>
<dbReference type="InterPro" id="IPR052214">
    <property type="entry name" value="DAG_Lipase-Related"/>
</dbReference>
<dbReference type="EMBL" id="CASHTH010004504">
    <property type="protein sequence ID" value="CAI8058321.1"/>
    <property type="molecule type" value="Genomic_DNA"/>
</dbReference>
<keyword evidence="5 15" id="KW-0812">Transmembrane</keyword>
<evidence type="ECO:0000256" key="9">
    <source>
        <dbReference type="ARBA" id="ARBA00022963"/>
    </source>
</evidence>
<evidence type="ECO:0000256" key="11">
    <source>
        <dbReference type="ARBA" id="ARBA00023098"/>
    </source>
</evidence>
<keyword evidence="6" id="KW-0479">Metal-binding</keyword>
<evidence type="ECO:0000256" key="2">
    <source>
        <dbReference type="ARBA" id="ARBA00004651"/>
    </source>
</evidence>
<dbReference type="GO" id="GO:0005886">
    <property type="term" value="C:plasma membrane"/>
    <property type="evidence" value="ECO:0007669"/>
    <property type="project" value="UniProtKB-SubCell"/>
</dbReference>
<dbReference type="Pfam" id="PF01764">
    <property type="entry name" value="Lipase_3"/>
    <property type="match status" value="1"/>
</dbReference>
<protein>
    <recommendedName>
        <fullName evidence="14">sn-1-specific diacylglycerol lipase</fullName>
        <ecNumber evidence="14">3.1.1.116</ecNumber>
    </recommendedName>
</protein>
<feature type="transmembrane region" description="Helical" evidence="15">
    <location>
        <begin position="65"/>
        <end position="86"/>
    </location>
</feature>
<dbReference type="SUPFAM" id="SSF53474">
    <property type="entry name" value="alpha/beta-Hydrolases"/>
    <property type="match status" value="1"/>
</dbReference>
<dbReference type="Gene3D" id="3.40.50.1820">
    <property type="entry name" value="alpha/beta hydrolase"/>
    <property type="match status" value="1"/>
</dbReference>
<comment type="subcellular location">
    <subcellularLocation>
        <location evidence="2">Cell membrane</location>
        <topology evidence="2">Multi-pass membrane protein</topology>
    </subcellularLocation>
</comment>
<keyword evidence="7" id="KW-0378">Hydrolase</keyword>
<evidence type="ECO:0000256" key="12">
    <source>
        <dbReference type="ARBA" id="ARBA00023136"/>
    </source>
</evidence>
<dbReference type="Proteomes" id="UP001174909">
    <property type="component" value="Unassembled WGS sequence"/>
</dbReference>
<keyword evidence="9" id="KW-0442">Lipid degradation</keyword>
<feature type="transmembrane region" description="Helical" evidence="15">
    <location>
        <begin position="179"/>
        <end position="204"/>
    </location>
</feature>
<evidence type="ECO:0000256" key="1">
    <source>
        <dbReference type="ARBA" id="ARBA00001913"/>
    </source>
</evidence>
<evidence type="ECO:0000256" key="10">
    <source>
        <dbReference type="ARBA" id="ARBA00022989"/>
    </source>
</evidence>
<evidence type="ECO:0000256" key="15">
    <source>
        <dbReference type="SAM" id="Phobius"/>
    </source>
</evidence>
<feature type="transmembrane region" description="Helical" evidence="15">
    <location>
        <begin position="139"/>
        <end position="159"/>
    </location>
</feature>
<keyword evidence="10 15" id="KW-1133">Transmembrane helix</keyword>
<keyword evidence="11" id="KW-0443">Lipid metabolism</keyword>
<evidence type="ECO:0000256" key="4">
    <source>
        <dbReference type="ARBA" id="ARBA00022553"/>
    </source>
</evidence>
<keyword evidence="18" id="KW-1185">Reference proteome</keyword>
<name>A0AA35U356_GEOBA</name>
<evidence type="ECO:0000256" key="14">
    <source>
        <dbReference type="ARBA" id="ARBA00026104"/>
    </source>
</evidence>
<reference evidence="17" key="1">
    <citation type="submission" date="2023-03" db="EMBL/GenBank/DDBJ databases">
        <authorList>
            <person name="Steffen K."/>
            <person name="Cardenas P."/>
        </authorList>
    </citation>
    <scope>NUCLEOTIDE SEQUENCE</scope>
</reference>
<evidence type="ECO:0000256" key="5">
    <source>
        <dbReference type="ARBA" id="ARBA00022692"/>
    </source>
</evidence>
<dbReference type="PANTHER" id="PTHR45792:SF8">
    <property type="entry name" value="DIACYLGLYCEROL LIPASE-ALPHA"/>
    <property type="match status" value="1"/>
</dbReference>
<accession>A0AA35U356</accession>
<evidence type="ECO:0000313" key="17">
    <source>
        <dbReference type="EMBL" id="CAI8058321.1"/>
    </source>
</evidence>
<evidence type="ECO:0000259" key="16">
    <source>
        <dbReference type="Pfam" id="PF01764"/>
    </source>
</evidence>
<dbReference type="GO" id="GO:0019369">
    <property type="term" value="P:arachidonate metabolic process"/>
    <property type="evidence" value="ECO:0007669"/>
    <property type="project" value="TreeGrafter"/>
</dbReference>
<dbReference type="InterPro" id="IPR029058">
    <property type="entry name" value="AB_hydrolase_fold"/>
</dbReference>
<dbReference type="CDD" id="cd00519">
    <property type="entry name" value="Lipase_3"/>
    <property type="match status" value="1"/>
</dbReference>
<keyword evidence="8" id="KW-0106">Calcium</keyword>
<dbReference type="GO" id="GO:0016298">
    <property type="term" value="F:lipase activity"/>
    <property type="evidence" value="ECO:0007669"/>
    <property type="project" value="TreeGrafter"/>
</dbReference>
<comment type="catalytic activity">
    <reaction evidence="13">
        <text>a 1,2-diacyl-sn-glycerol + H2O = a 2-acylglycerol + a fatty acid + H(+)</text>
        <dbReference type="Rhea" id="RHEA:33275"/>
        <dbReference type="ChEBI" id="CHEBI:15377"/>
        <dbReference type="ChEBI" id="CHEBI:15378"/>
        <dbReference type="ChEBI" id="CHEBI:17389"/>
        <dbReference type="ChEBI" id="CHEBI:17815"/>
        <dbReference type="ChEBI" id="CHEBI:28868"/>
        <dbReference type="EC" id="3.1.1.116"/>
    </reaction>
    <physiologicalReaction direction="left-to-right" evidence="13">
        <dbReference type="Rhea" id="RHEA:33276"/>
    </physiologicalReaction>
</comment>
<evidence type="ECO:0000256" key="13">
    <source>
        <dbReference type="ARBA" id="ARBA00024531"/>
    </source>
</evidence>
<evidence type="ECO:0000256" key="8">
    <source>
        <dbReference type="ARBA" id="ARBA00022837"/>
    </source>
</evidence>
<proteinExistence type="predicted"/>
<comment type="caution">
    <text evidence="17">The sequence shown here is derived from an EMBL/GenBank/DDBJ whole genome shotgun (WGS) entry which is preliminary data.</text>
</comment>
<keyword evidence="3" id="KW-1003">Cell membrane</keyword>
<keyword evidence="4" id="KW-0597">Phosphoprotein</keyword>
<dbReference type="PANTHER" id="PTHR45792">
    <property type="entry name" value="DIACYLGLYCEROL LIPASE HOMOLOG-RELATED"/>
    <property type="match status" value="1"/>
</dbReference>
<dbReference type="EC" id="3.1.1.116" evidence="14"/>
<gene>
    <name evidence="17" type="ORF">GBAR_LOCUS31707</name>
</gene>
<dbReference type="InterPro" id="IPR002921">
    <property type="entry name" value="Fungal_lipase-type"/>
</dbReference>
<organism evidence="17 18">
    <name type="scientific">Geodia barretti</name>
    <name type="common">Barrett's horny sponge</name>
    <dbReference type="NCBI Taxonomy" id="519541"/>
    <lineage>
        <taxon>Eukaryota</taxon>
        <taxon>Metazoa</taxon>
        <taxon>Porifera</taxon>
        <taxon>Demospongiae</taxon>
        <taxon>Heteroscleromorpha</taxon>
        <taxon>Tetractinellida</taxon>
        <taxon>Astrophorina</taxon>
        <taxon>Geodiidae</taxon>
        <taxon>Geodia</taxon>
    </lineage>
</organism>
<feature type="domain" description="Fungal lipase-type" evidence="16">
    <location>
        <begin position="479"/>
        <end position="619"/>
    </location>
</feature>
<evidence type="ECO:0000256" key="7">
    <source>
        <dbReference type="ARBA" id="ARBA00022801"/>
    </source>
</evidence>
<dbReference type="GO" id="GO:0046872">
    <property type="term" value="F:metal ion binding"/>
    <property type="evidence" value="ECO:0007669"/>
    <property type="project" value="UniProtKB-KW"/>
</dbReference>
<dbReference type="AlphaFoldDB" id="A0AA35U356"/>
<feature type="transmembrane region" description="Helical" evidence="15">
    <location>
        <begin position="23"/>
        <end position="50"/>
    </location>
</feature>
<evidence type="ECO:0000256" key="3">
    <source>
        <dbReference type="ARBA" id="ARBA00022475"/>
    </source>
</evidence>